<feature type="region of interest" description="Disordered" evidence="1">
    <location>
        <begin position="25"/>
        <end position="54"/>
    </location>
</feature>
<comment type="caution">
    <text evidence="2">The sequence shown here is derived from an EMBL/GenBank/DDBJ whole genome shotgun (WGS) entry which is preliminary data.</text>
</comment>
<name>A0A2W4ZC63_9BACT</name>
<organism evidence="2 3">
    <name type="scientific">Micavibrio aeruginosavorus</name>
    <dbReference type="NCBI Taxonomy" id="349221"/>
    <lineage>
        <taxon>Bacteria</taxon>
        <taxon>Pseudomonadati</taxon>
        <taxon>Bdellovibrionota</taxon>
        <taxon>Bdellovibrionia</taxon>
        <taxon>Bdellovibrionales</taxon>
        <taxon>Pseudobdellovibrionaceae</taxon>
        <taxon>Micavibrio</taxon>
    </lineage>
</organism>
<feature type="compositionally biased region" description="Basic and acidic residues" evidence="1">
    <location>
        <begin position="43"/>
        <end position="54"/>
    </location>
</feature>
<evidence type="ECO:0000313" key="2">
    <source>
        <dbReference type="EMBL" id="PZO79296.1"/>
    </source>
</evidence>
<protein>
    <submittedName>
        <fullName evidence="2">Uncharacterized protein</fullName>
    </submittedName>
</protein>
<evidence type="ECO:0000256" key="1">
    <source>
        <dbReference type="SAM" id="MobiDB-lite"/>
    </source>
</evidence>
<accession>A0A2W4ZC63</accession>
<gene>
    <name evidence="2" type="ORF">DI626_11605</name>
</gene>
<dbReference type="AlphaFoldDB" id="A0A2W4ZC63"/>
<reference evidence="2 3" key="1">
    <citation type="submission" date="2017-08" db="EMBL/GenBank/DDBJ databases">
        <title>Infants hospitalized years apart are colonized by the same room-sourced microbial strains.</title>
        <authorList>
            <person name="Brooks B."/>
            <person name="Olm M.R."/>
            <person name="Firek B.A."/>
            <person name="Baker R."/>
            <person name="Thomas B.C."/>
            <person name="Morowitz M.J."/>
            <person name="Banfield J.F."/>
        </authorList>
    </citation>
    <scope>NUCLEOTIDE SEQUENCE [LARGE SCALE GENOMIC DNA]</scope>
    <source>
        <strain evidence="2">S2_018_000_R2_104</strain>
    </source>
</reference>
<dbReference type="Proteomes" id="UP000249557">
    <property type="component" value="Unassembled WGS sequence"/>
</dbReference>
<feature type="compositionally biased region" description="Polar residues" evidence="1">
    <location>
        <begin position="26"/>
        <end position="42"/>
    </location>
</feature>
<sequence length="83" mass="9121">MGDISGRPKAPAPQVVYVPQYVYNNDAVNGGTNSPDETQTPEAQREKSLLERQRGRFGTILTGFRGILSQAETQNTRKTLLGE</sequence>
<proteinExistence type="predicted"/>
<evidence type="ECO:0000313" key="3">
    <source>
        <dbReference type="Proteomes" id="UP000249557"/>
    </source>
</evidence>
<dbReference type="EMBL" id="QFNK01000358">
    <property type="protein sequence ID" value="PZO79296.1"/>
    <property type="molecule type" value="Genomic_DNA"/>
</dbReference>